<dbReference type="Proteomes" id="UP000315816">
    <property type="component" value="Unassembled WGS sequence"/>
</dbReference>
<dbReference type="RefSeq" id="WP_142851952.1">
    <property type="nucleotide sequence ID" value="NZ_FXWW01000001.1"/>
</dbReference>
<reference evidence="2 3" key="1">
    <citation type="submission" date="2019-06" db="EMBL/GenBank/DDBJ databases">
        <title>A novel species of marine bacteria.</title>
        <authorList>
            <person name="Wang Y."/>
        </authorList>
    </citation>
    <scope>NUCLEOTIDE SEQUENCE [LARGE SCALE GENOMIC DNA]</scope>
    <source>
        <strain evidence="2 3">MA1-10</strain>
    </source>
</reference>
<gene>
    <name evidence="2" type="ORF">FIL88_00950</name>
</gene>
<comment type="caution">
    <text evidence="2">The sequence shown here is derived from an EMBL/GenBank/DDBJ whole genome shotgun (WGS) entry which is preliminary data.</text>
</comment>
<evidence type="ECO:0000313" key="2">
    <source>
        <dbReference type="EMBL" id="TQV69972.1"/>
    </source>
</evidence>
<evidence type="ECO:0008006" key="4">
    <source>
        <dbReference type="Google" id="ProtNLM"/>
    </source>
</evidence>
<sequence>MRRAVLAATLMATMLPGPAAYGGTIERACMKADRPNATRRLCSCIQDVANATLSGGERSKVAKFFKDPHKSQATRQSDRRTDEKFWLKYKQFGDIVTRHCG</sequence>
<feature type="chain" id="PRO_5021737087" description="Arginine transporter" evidence="1">
    <location>
        <begin position="20"/>
        <end position="101"/>
    </location>
</feature>
<dbReference type="EMBL" id="VICH01000002">
    <property type="protein sequence ID" value="TQV69972.1"/>
    <property type="molecule type" value="Genomic_DNA"/>
</dbReference>
<accession>A0A545SYD5</accession>
<evidence type="ECO:0000256" key="1">
    <source>
        <dbReference type="SAM" id="SignalP"/>
    </source>
</evidence>
<feature type="signal peptide" evidence="1">
    <location>
        <begin position="1"/>
        <end position="19"/>
    </location>
</feature>
<name>A0A545SYD5_9RHOB</name>
<evidence type="ECO:0000313" key="3">
    <source>
        <dbReference type="Proteomes" id="UP000315816"/>
    </source>
</evidence>
<protein>
    <recommendedName>
        <fullName evidence="4">Arginine transporter</fullName>
    </recommendedName>
</protein>
<proteinExistence type="predicted"/>
<dbReference type="AlphaFoldDB" id="A0A545SYD5"/>
<keyword evidence="1" id="KW-0732">Signal</keyword>
<keyword evidence="3" id="KW-1185">Reference proteome</keyword>
<organism evidence="2 3">
    <name type="scientific">Aliiroseovarius halocynthiae</name>
    <dbReference type="NCBI Taxonomy" id="985055"/>
    <lineage>
        <taxon>Bacteria</taxon>
        <taxon>Pseudomonadati</taxon>
        <taxon>Pseudomonadota</taxon>
        <taxon>Alphaproteobacteria</taxon>
        <taxon>Rhodobacterales</taxon>
        <taxon>Paracoccaceae</taxon>
        <taxon>Aliiroseovarius</taxon>
    </lineage>
</organism>
<dbReference type="OrthoDB" id="7659053at2"/>